<organism evidence="6 7">
    <name type="scientific">Amphimedon queenslandica</name>
    <name type="common">Sponge</name>
    <dbReference type="NCBI Taxonomy" id="400682"/>
    <lineage>
        <taxon>Eukaryota</taxon>
        <taxon>Metazoa</taxon>
        <taxon>Porifera</taxon>
        <taxon>Demospongiae</taxon>
        <taxon>Heteroscleromorpha</taxon>
        <taxon>Haplosclerida</taxon>
        <taxon>Niphatidae</taxon>
        <taxon>Amphimedon</taxon>
    </lineage>
</organism>
<feature type="domain" description="SCAN box" evidence="4">
    <location>
        <begin position="102"/>
        <end position="178"/>
    </location>
</feature>
<reference evidence="7" key="1">
    <citation type="journal article" date="2010" name="Nature">
        <title>The Amphimedon queenslandica genome and the evolution of animal complexity.</title>
        <authorList>
            <person name="Srivastava M."/>
            <person name="Simakov O."/>
            <person name="Chapman J."/>
            <person name="Fahey B."/>
            <person name="Gauthier M.E."/>
            <person name="Mitros T."/>
            <person name="Richards G.S."/>
            <person name="Conaco C."/>
            <person name="Dacre M."/>
            <person name="Hellsten U."/>
            <person name="Larroux C."/>
            <person name="Putnam N.H."/>
            <person name="Stanke M."/>
            <person name="Adamska M."/>
            <person name="Darling A."/>
            <person name="Degnan S.M."/>
            <person name="Oakley T.H."/>
            <person name="Plachetzki D.C."/>
            <person name="Zhai Y."/>
            <person name="Adamski M."/>
            <person name="Calcino A."/>
            <person name="Cummins S.F."/>
            <person name="Goodstein D.M."/>
            <person name="Harris C."/>
            <person name="Jackson D.J."/>
            <person name="Leys S.P."/>
            <person name="Shu S."/>
            <person name="Woodcroft B.J."/>
            <person name="Vervoort M."/>
            <person name="Kosik K.S."/>
            <person name="Manning G."/>
            <person name="Degnan B.M."/>
            <person name="Rokhsar D.S."/>
        </authorList>
    </citation>
    <scope>NUCLEOTIDE SEQUENCE [LARGE SCALE GENOMIC DNA]</scope>
</reference>
<dbReference type="InterPro" id="IPR001878">
    <property type="entry name" value="Znf_CCHC"/>
</dbReference>
<dbReference type="Pfam" id="PF00665">
    <property type="entry name" value="rve"/>
    <property type="match status" value="1"/>
</dbReference>
<dbReference type="PROSITE" id="PS50158">
    <property type="entry name" value="ZF_CCHC"/>
    <property type="match status" value="1"/>
</dbReference>
<dbReference type="InterPro" id="IPR041588">
    <property type="entry name" value="Integrase_H2C2"/>
</dbReference>
<dbReference type="InterPro" id="IPR012337">
    <property type="entry name" value="RNaseH-like_sf"/>
</dbReference>
<keyword evidence="1" id="KW-0863">Zinc-finger</keyword>
<evidence type="ECO:0000259" key="4">
    <source>
        <dbReference type="PROSITE" id="PS50804"/>
    </source>
</evidence>
<dbReference type="InterPro" id="IPR036875">
    <property type="entry name" value="Znf_CCHC_sf"/>
</dbReference>
<protein>
    <submittedName>
        <fullName evidence="6">Uncharacterized protein</fullName>
    </submittedName>
</protein>
<dbReference type="SUPFAM" id="SSF47353">
    <property type="entry name" value="Retrovirus capsid dimerization domain-like"/>
    <property type="match status" value="1"/>
</dbReference>
<dbReference type="GO" id="GO:0008270">
    <property type="term" value="F:zinc ion binding"/>
    <property type="evidence" value="ECO:0007669"/>
    <property type="project" value="UniProtKB-KW"/>
</dbReference>
<dbReference type="FunFam" id="3.30.420.10:FF:000032">
    <property type="entry name" value="Retrovirus-related Pol polyprotein from transposon 297-like Protein"/>
    <property type="match status" value="1"/>
</dbReference>
<dbReference type="AlphaFoldDB" id="A0AAN0JFC8"/>
<dbReference type="PANTHER" id="PTHR37984:SF15">
    <property type="entry name" value="INTEGRASE CATALYTIC DOMAIN-CONTAINING PROTEIN"/>
    <property type="match status" value="1"/>
</dbReference>
<dbReference type="Pfam" id="PF00098">
    <property type="entry name" value="zf-CCHC"/>
    <property type="match status" value="1"/>
</dbReference>
<dbReference type="GO" id="GO:0003676">
    <property type="term" value="F:nucleic acid binding"/>
    <property type="evidence" value="ECO:0007669"/>
    <property type="project" value="InterPro"/>
</dbReference>
<dbReference type="Pfam" id="PF22938">
    <property type="entry name" value="Integrase_p58_C"/>
    <property type="match status" value="1"/>
</dbReference>
<evidence type="ECO:0000259" key="3">
    <source>
        <dbReference type="PROSITE" id="PS50158"/>
    </source>
</evidence>
<dbReference type="InterPro" id="IPR003309">
    <property type="entry name" value="SCAN_dom"/>
</dbReference>
<proteinExistence type="predicted"/>
<dbReference type="RefSeq" id="XP_019855501.1">
    <property type="nucleotide sequence ID" value="XM_019999942.1"/>
</dbReference>
<dbReference type="InterPro" id="IPR038269">
    <property type="entry name" value="SCAN_sf"/>
</dbReference>
<dbReference type="Pfam" id="PF17921">
    <property type="entry name" value="Integrase_H2C2"/>
    <property type="match status" value="1"/>
</dbReference>
<dbReference type="GO" id="GO:0015074">
    <property type="term" value="P:DNA integration"/>
    <property type="evidence" value="ECO:0007669"/>
    <property type="project" value="InterPro"/>
</dbReference>
<keyword evidence="1" id="KW-0479">Metal-binding</keyword>
<keyword evidence="1" id="KW-0862">Zinc</keyword>
<dbReference type="Gene3D" id="4.10.60.10">
    <property type="entry name" value="Zinc finger, CCHC-type"/>
    <property type="match status" value="1"/>
</dbReference>
<dbReference type="InterPro" id="IPR036397">
    <property type="entry name" value="RNaseH_sf"/>
</dbReference>
<evidence type="ECO:0000313" key="6">
    <source>
        <dbReference type="EnsemblMetazoa" id="XP_019855501.1"/>
    </source>
</evidence>
<dbReference type="SUPFAM" id="SSF57756">
    <property type="entry name" value="Retrovirus zinc finger-like domains"/>
    <property type="match status" value="1"/>
</dbReference>
<dbReference type="PANTHER" id="PTHR37984">
    <property type="entry name" value="PROTEIN CBG26694"/>
    <property type="match status" value="1"/>
</dbReference>
<dbReference type="PROSITE" id="PS50994">
    <property type="entry name" value="INTEGRASE"/>
    <property type="match status" value="1"/>
</dbReference>
<evidence type="ECO:0000256" key="2">
    <source>
        <dbReference type="SAM" id="MobiDB-lite"/>
    </source>
</evidence>
<sequence>MQEQHMQQIEIMKGVLAEREGNSPHLKISPYQETEDIQDFIEAFEGIMKIQGVNRTNWILRLTPLLSGKARTVCTDLGTTTDYDGVKKAILEHYNINTERCRRKFRSHVWTRDQDPTDWIARGVKLVKRWLVPENGMEQVVNKIAVEQLLNGLPHKMRIWVTSQNPETPEKVGELIESYNTAHSCLPQRNRPKKKHGRSKEFPRKTEGSTGNKKERKSPSEITCYKCNRKGHIARNCTEKTLRAKENAEEVIWHGEGNINGHNVKRIQIDSGASRTVVDRNTTYEQIVLPAQYRNKVIRLAHDLPFSGHLGRDKTTQRILRRFYWPTLFKDVRLYCEACKDCQLHANHKRKAPMIPLPIIGEPFKRIAMDIVGLLPRTSRGNRFILVINDYATRYPEAFPLRNITAKKVAEVLIELFARYGIPEEILTDQGSNFTSSLLGELYHLMGVKAIKTSPYHPQTDGLVERFNRTLKSMLRKVLEGERKNWDHMIPYVLFAYREVPQSTLGFSPFELLYGREVRGPLDVLKEEWIHSTEIETDILSFVMDTRERMESAREIVKENARAVQAKQKMYYDQRSREINFEVGDKVLLLLPSSTRKFVAKWQGPYEVIRKIGKVTYEIEMPDKGGRKQIFHVNHLKKWKERAFVNAVIEDGEDIEGYRWSDTGEIVFGTQLTEDMKSDLWRVLRKFPSVTRGGIYIDENCLLQPYYTDTNHDIHILFQDNSAVVAGGDLYGFIDRAFNLIDKNISSSSQAIYLCFCDPDHTKISYHTCHHAVAPEQYIFPGQTLNYNVALFGMNYINSLSLTDGKVDIYVDGIFVNRTYVSTSIKTDYILYECPIDFSIDNSQATCTCSQSVSRGNVTCDINIV</sequence>
<evidence type="ECO:0000256" key="1">
    <source>
        <dbReference type="PROSITE-ProRule" id="PRU00047"/>
    </source>
</evidence>
<feature type="domain" description="Integrase catalytic" evidence="5">
    <location>
        <begin position="359"/>
        <end position="517"/>
    </location>
</feature>
<keyword evidence="7" id="KW-1185">Reference proteome</keyword>
<dbReference type="FunFam" id="1.10.340.70:FF:000001">
    <property type="entry name" value="Retrovirus-related Pol polyprotein from transposon gypsy-like Protein"/>
    <property type="match status" value="1"/>
</dbReference>
<dbReference type="PROSITE" id="PS50804">
    <property type="entry name" value="SCAN_BOX"/>
    <property type="match status" value="1"/>
</dbReference>
<name>A0AAN0JFC8_AMPQE</name>
<dbReference type="SMART" id="SM00343">
    <property type="entry name" value="ZnF_C2HC"/>
    <property type="match status" value="1"/>
</dbReference>
<dbReference type="EnsemblMetazoa" id="XM_019999942.1">
    <property type="protein sequence ID" value="XP_019855501.1"/>
    <property type="gene ID" value="LOC109584259"/>
</dbReference>
<feature type="domain" description="CCHC-type" evidence="3">
    <location>
        <begin position="224"/>
        <end position="239"/>
    </location>
</feature>
<accession>A0AAN0JFC8</accession>
<dbReference type="Pfam" id="PF02023">
    <property type="entry name" value="SCAN"/>
    <property type="match status" value="1"/>
</dbReference>
<feature type="region of interest" description="Disordered" evidence="2">
    <location>
        <begin position="183"/>
        <end position="220"/>
    </location>
</feature>
<dbReference type="InterPro" id="IPR001584">
    <property type="entry name" value="Integrase_cat-core"/>
</dbReference>
<dbReference type="GeneID" id="109584259"/>
<dbReference type="SUPFAM" id="SSF53098">
    <property type="entry name" value="Ribonuclease H-like"/>
    <property type="match status" value="1"/>
</dbReference>
<evidence type="ECO:0000313" key="7">
    <source>
        <dbReference type="Proteomes" id="UP000007879"/>
    </source>
</evidence>
<dbReference type="Gene3D" id="3.30.420.10">
    <property type="entry name" value="Ribonuclease H-like superfamily/Ribonuclease H"/>
    <property type="match status" value="1"/>
</dbReference>
<dbReference type="Gene3D" id="1.10.340.70">
    <property type="match status" value="1"/>
</dbReference>
<dbReference type="KEGG" id="aqu:109584259"/>
<dbReference type="InterPro" id="IPR054465">
    <property type="entry name" value="Integrase_p58-like_C"/>
</dbReference>
<dbReference type="InterPro" id="IPR050951">
    <property type="entry name" value="Retrovirus_Pol_polyprotein"/>
</dbReference>
<dbReference type="Gene3D" id="1.10.4020.10">
    <property type="entry name" value="DNA breaking-rejoining enzymes"/>
    <property type="match status" value="1"/>
</dbReference>
<reference evidence="6" key="2">
    <citation type="submission" date="2024-06" db="UniProtKB">
        <authorList>
            <consortium name="EnsemblMetazoa"/>
        </authorList>
    </citation>
    <scope>IDENTIFICATION</scope>
</reference>
<evidence type="ECO:0000259" key="5">
    <source>
        <dbReference type="PROSITE" id="PS50994"/>
    </source>
</evidence>
<dbReference type="Proteomes" id="UP000007879">
    <property type="component" value="Unassembled WGS sequence"/>
</dbReference>